<name>A0A5J6TH89_9CAUD</name>
<proteinExistence type="predicted"/>
<dbReference type="EMBL" id="MN234162">
    <property type="protein sequence ID" value="QFG08202.1"/>
    <property type="molecule type" value="Genomic_DNA"/>
</dbReference>
<protein>
    <submittedName>
        <fullName evidence="2">Uncharacterized protein</fullName>
    </submittedName>
</protein>
<sequence length="159" mass="17477">MAEETVAVDTEAQESEKVTKERTPVNPFDKEPSATHQSLAKYVSENSPVELTPEQAQAVLVLHGQWQASPERKAEREAEKAEKAKAAEAAKAERERKAAERKAENERKAAEKKAKEAAKAAEANDDDSDLDAIDNSDDDTETEAPKPRRRRKAPATVDA</sequence>
<organism evidence="2 3">
    <name type="scientific">Gordonia phage GretelLyn</name>
    <dbReference type="NCBI Taxonomy" id="2599844"/>
    <lineage>
        <taxon>Viruses</taxon>
        <taxon>Duplodnaviria</taxon>
        <taxon>Heunggongvirae</taxon>
        <taxon>Uroviricota</taxon>
        <taxon>Caudoviricetes</taxon>
        <taxon>Dovevirinae</taxon>
        <taxon>Lambovirus</taxon>
        <taxon>Lambovirus sadboi</taxon>
    </lineage>
</organism>
<feature type="compositionally biased region" description="Basic and acidic residues" evidence="1">
    <location>
        <begin position="14"/>
        <end position="33"/>
    </location>
</feature>
<accession>A0A5J6TH89</accession>
<feature type="compositionally biased region" description="Acidic residues" evidence="1">
    <location>
        <begin position="123"/>
        <end position="142"/>
    </location>
</feature>
<dbReference type="Proteomes" id="UP000325832">
    <property type="component" value="Genome"/>
</dbReference>
<feature type="compositionally biased region" description="Basic and acidic residues" evidence="1">
    <location>
        <begin position="70"/>
        <end position="119"/>
    </location>
</feature>
<evidence type="ECO:0000313" key="2">
    <source>
        <dbReference type="EMBL" id="QFG08202.1"/>
    </source>
</evidence>
<evidence type="ECO:0000256" key="1">
    <source>
        <dbReference type="SAM" id="MobiDB-lite"/>
    </source>
</evidence>
<reference evidence="2 3" key="1">
    <citation type="submission" date="2019-07" db="EMBL/GenBank/DDBJ databases">
        <authorList>
            <person name="Lauer M.J."/>
            <person name="Stoner T.H."/>
            <person name="Garlena R.A."/>
            <person name="Russell D.A."/>
            <person name="Pope W.H."/>
            <person name="Jacobs-Sera D."/>
            <person name="Hatfull G.F."/>
        </authorList>
    </citation>
    <scope>NUCLEOTIDE SEQUENCE [LARGE SCALE GENOMIC DNA]</scope>
</reference>
<feature type="region of interest" description="Disordered" evidence="1">
    <location>
        <begin position="67"/>
        <end position="159"/>
    </location>
</feature>
<feature type="region of interest" description="Disordered" evidence="1">
    <location>
        <begin position="1"/>
        <end position="37"/>
    </location>
</feature>
<evidence type="ECO:0000313" key="3">
    <source>
        <dbReference type="Proteomes" id="UP000325832"/>
    </source>
</evidence>
<gene>
    <name evidence="2" type="primary">64</name>
    <name evidence="2" type="ORF">PBI_GRETELLYN_64</name>
</gene>